<evidence type="ECO:0000313" key="4">
    <source>
        <dbReference type="Proteomes" id="UP000321934"/>
    </source>
</evidence>
<dbReference type="NCBIfam" id="TIGR00566">
    <property type="entry name" value="trpG_papA"/>
    <property type="match status" value="1"/>
</dbReference>
<dbReference type="PRINTS" id="PR00097">
    <property type="entry name" value="ANTSNTHASEII"/>
</dbReference>
<accession>A0A5B8XFX5</accession>
<dbReference type="CDD" id="cd01743">
    <property type="entry name" value="GATase1_Anthranilate_Synthase"/>
    <property type="match status" value="1"/>
</dbReference>
<dbReference type="OrthoDB" id="9802219at2"/>
<dbReference type="PROSITE" id="PS51273">
    <property type="entry name" value="GATASE_TYPE_1"/>
    <property type="match status" value="1"/>
</dbReference>
<keyword evidence="4" id="KW-1185">Reference proteome</keyword>
<dbReference type="InterPro" id="IPR029062">
    <property type="entry name" value="Class_I_gatase-like"/>
</dbReference>
<dbReference type="PRINTS" id="PR00099">
    <property type="entry name" value="CPSGATASE"/>
</dbReference>
<evidence type="ECO:0000313" key="3">
    <source>
        <dbReference type="EMBL" id="QED23819.1"/>
    </source>
</evidence>
<dbReference type="PANTHER" id="PTHR43418:SF4">
    <property type="entry name" value="MULTIFUNCTIONAL TRYPTOPHAN BIOSYNTHESIS PROTEIN"/>
    <property type="match status" value="1"/>
</dbReference>
<dbReference type="GO" id="GO:0004049">
    <property type="term" value="F:anthranilate synthase activity"/>
    <property type="evidence" value="ECO:0007669"/>
    <property type="project" value="TreeGrafter"/>
</dbReference>
<dbReference type="EMBL" id="CP029077">
    <property type="protein sequence ID" value="QED23819.1"/>
    <property type="molecule type" value="Genomic_DNA"/>
</dbReference>
<evidence type="ECO:0000259" key="2">
    <source>
        <dbReference type="Pfam" id="PF00117"/>
    </source>
</evidence>
<dbReference type="InterPro" id="IPR050472">
    <property type="entry name" value="Anth_synth/Amidotransfase"/>
</dbReference>
<dbReference type="FunFam" id="3.40.50.880:FF:000003">
    <property type="entry name" value="Anthranilate synthase component II"/>
    <property type="match status" value="1"/>
</dbReference>
<dbReference type="InterPro" id="IPR017926">
    <property type="entry name" value="GATASE"/>
</dbReference>
<dbReference type="Gene3D" id="3.40.50.880">
    <property type="match status" value="1"/>
</dbReference>
<dbReference type="PANTHER" id="PTHR43418">
    <property type="entry name" value="MULTIFUNCTIONAL TRYPTOPHAN BIOSYNTHESIS PROTEIN-RELATED"/>
    <property type="match status" value="1"/>
</dbReference>
<dbReference type="Proteomes" id="UP000321934">
    <property type="component" value="Chromosome"/>
</dbReference>
<dbReference type="RefSeq" id="WP_146821216.1">
    <property type="nucleotide sequence ID" value="NZ_CP029077.1"/>
</dbReference>
<reference evidence="3 4" key="1">
    <citation type="journal article" date="2019" name="ISME J.">
        <title>Deianiraea, an extracellular bacterium associated with the ciliate Paramecium, suggests an alternative scenario for the evolution of Rickettsiales.</title>
        <authorList>
            <person name="Castelli M."/>
            <person name="Sabaneyeva E."/>
            <person name="Lanzoni O."/>
            <person name="Lebedeva N."/>
            <person name="Floriano A.M."/>
            <person name="Gaiarsa S."/>
            <person name="Benken K."/>
            <person name="Modeo L."/>
            <person name="Bandi C."/>
            <person name="Potekhin A."/>
            <person name="Sassera D."/>
            <person name="Petroni G."/>
        </authorList>
    </citation>
    <scope>NUCLEOTIDE SEQUENCE [LARGE SCALE GENOMIC DNA]</scope>
    <source>
        <strain evidence="3">CyL4-1</strain>
    </source>
</reference>
<name>A0A5B8XFX5_9RICK</name>
<feature type="domain" description="Glutamine amidotransferase" evidence="2">
    <location>
        <begin position="4"/>
        <end position="183"/>
    </location>
</feature>
<dbReference type="Pfam" id="PF00117">
    <property type="entry name" value="GATase"/>
    <property type="match status" value="1"/>
</dbReference>
<protein>
    <submittedName>
        <fullName evidence="3">Aminodeoxychorismate synthase component 2</fullName>
    </submittedName>
</protein>
<sequence>MICLIDNYDSFTYNIVHLLEKIGEDVVVLKNDSTIYDIDNLNPAKIIISPGPGSPNESGICFEVIDIFKDKLPILGICLGHQIIGQYFGCKIGHAGYVMHGKRVAISHNGNGIFEGIVEDLFVARYHSLAIKEISESIEICARDRKDEEIMAIKHQYLPIFGVQFHPESFLSENGDILLRNFCKV</sequence>
<dbReference type="SUPFAM" id="SSF52317">
    <property type="entry name" value="Class I glutamine amidotransferase-like"/>
    <property type="match status" value="1"/>
</dbReference>
<keyword evidence="1" id="KW-0315">Glutamine amidotransferase</keyword>
<dbReference type="GO" id="GO:0005829">
    <property type="term" value="C:cytosol"/>
    <property type="evidence" value="ECO:0007669"/>
    <property type="project" value="TreeGrafter"/>
</dbReference>
<evidence type="ECO:0000256" key="1">
    <source>
        <dbReference type="ARBA" id="ARBA00022962"/>
    </source>
</evidence>
<dbReference type="PRINTS" id="PR00096">
    <property type="entry name" value="GATASE"/>
</dbReference>
<dbReference type="GO" id="GO:0000162">
    <property type="term" value="P:L-tryptophan biosynthetic process"/>
    <property type="evidence" value="ECO:0007669"/>
    <property type="project" value="TreeGrafter"/>
</dbReference>
<organism evidence="3 4">
    <name type="scientific">Candidatus Deianiraea vastatrix</name>
    <dbReference type="NCBI Taxonomy" id="2163644"/>
    <lineage>
        <taxon>Bacteria</taxon>
        <taxon>Pseudomonadati</taxon>
        <taxon>Pseudomonadota</taxon>
        <taxon>Alphaproteobacteria</taxon>
        <taxon>Rickettsiales</taxon>
        <taxon>Candidatus Deianiraeaceae</taxon>
        <taxon>Candidatus Deianiraea</taxon>
    </lineage>
</organism>
<dbReference type="AlphaFoldDB" id="A0A5B8XFX5"/>
<proteinExistence type="predicted"/>
<dbReference type="InterPro" id="IPR006221">
    <property type="entry name" value="TrpG/PapA_dom"/>
</dbReference>
<gene>
    <name evidence="3" type="ORF">Deia_01037</name>
</gene>